<accession>A0A921G1B2</accession>
<organism evidence="1 2">
    <name type="scientific">Sporosarcina psychrophila</name>
    <name type="common">Bacillus psychrophilus</name>
    <dbReference type="NCBI Taxonomy" id="1476"/>
    <lineage>
        <taxon>Bacteria</taxon>
        <taxon>Bacillati</taxon>
        <taxon>Bacillota</taxon>
        <taxon>Bacilli</taxon>
        <taxon>Bacillales</taxon>
        <taxon>Caryophanaceae</taxon>
        <taxon>Sporosarcina</taxon>
    </lineage>
</organism>
<dbReference type="EMBL" id="DYWT01000159">
    <property type="protein sequence ID" value="HJF32011.1"/>
    <property type="molecule type" value="Genomic_DNA"/>
</dbReference>
<evidence type="ECO:0000313" key="2">
    <source>
        <dbReference type="Proteomes" id="UP000698173"/>
    </source>
</evidence>
<dbReference type="InterPro" id="IPR011094">
    <property type="entry name" value="Uncharacterised_LppY/LpqO"/>
</dbReference>
<sequence length="135" mass="14961">MDNLATLCDQFAGILRGKSKIGKGVCTVSFHRNLKVTVQGRPSTSVIPASVLFESLDKKGIALNMSEIAVLESEIPVFMHSIIQQGLIVSALHNHWLYMQPTIMYIHIQSVEPPLDFARKLAYSFTLLSTYPVAD</sequence>
<dbReference type="AlphaFoldDB" id="A0A921G1B2"/>
<protein>
    <submittedName>
        <fullName evidence="1">DUF1259 domain-containing protein</fullName>
    </submittedName>
</protein>
<reference evidence="1" key="1">
    <citation type="journal article" date="2021" name="PeerJ">
        <title>Extensive microbial diversity within the chicken gut microbiome revealed by metagenomics and culture.</title>
        <authorList>
            <person name="Gilroy R."/>
            <person name="Ravi A."/>
            <person name="Getino M."/>
            <person name="Pursley I."/>
            <person name="Horton D.L."/>
            <person name="Alikhan N.F."/>
            <person name="Baker D."/>
            <person name="Gharbi K."/>
            <person name="Hall N."/>
            <person name="Watson M."/>
            <person name="Adriaenssens E.M."/>
            <person name="Foster-Nyarko E."/>
            <person name="Jarju S."/>
            <person name="Secka A."/>
            <person name="Antonio M."/>
            <person name="Oren A."/>
            <person name="Chaudhuri R.R."/>
            <person name="La Ragione R."/>
            <person name="Hildebrand F."/>
            <person name="Pallen M.J."/>
        </authorList>
    </citation>
    <scope>NUCLEOTIDE SEQUENCE</scope>
    <source>
        <strain evidence="1">CHK171-7178</strain>
    </source>
</reference>
<reference evidence="1" key="2">
    <citation type="submission" date="2021-09" db="EMBL/GenBank/DDBJ databases">
        <authorList>
            <person name="Gilroy R."/>
        </authorList>
    </citation>
    <scope>NUCLEOTIDE SEQUENCE</scope>
    <source>
        <strain evidence="1">CHK171-7178</strain>
    </source>
</reference>
<comment type="caution">
    <text evidence="1">The sequence shown here is derived from an EMBL/GenBank/DDBJ whole genome shotgun (WGS) entry which is preliminary data.</text>
</comment>
<gene>
    <name evidence="1" type="ORF">K8V56_09570</name>
</gene>
<dbReference type="Proteomes" id="UP000698173">
    <property type="component" value="Unassembled WGS sequence"/>
</dbReference>
<name>A0A921G1B2_SPOPS</name>
<dbReference type="Pfam" id="PF07485">
    <property type="entry name" value="DUF1529"/>
    <property type="match status" value="1"/>
</dbReference>
<evidence type="ECO:0000313" key="1">
    <source>
        <dbReference type="EMBL" id="HJF32011.1"/>
    </source>
</evidence>
<proteinExistence type="predicted"/>